<sequence length="179" mass="20500">MTNLAIKCEELEVPEWDYFVSEIQKIYRLSDEETVKFSNNTTAKIIAAIPFVAGCYRPEVTAIAHLSLYMNELKGFQKYCACTMLDDNDLFERLEPISHFRGGDQKIIQCGMNTLAYIMVEGYHLSAKTDLEEGIYNPFNTGNWNYKSLKKMLTQKVFVDFNPFIPFTDGGLIANYGWG</sequence>
<dbReference type="Proteomes" id="UP000182360">
    <property type="component" value="Unassembled WGS sequence"/>
</dbReference>
<dbReference type="RefSeq" id="WP_074643875.1">
    <property type="nucleotide sequence ID" value="NZ_FOFU01000005.1"/>
</dbReference>
<name>A0A1H9GSX2_9SPIR</name>
<reference evidence="1 2" key="1">
    <citation type="submission" date="2016-10" db="EMBL/GenBank/DDBJ databases">
        <authorList>
            <person name="de Groot N.N."/>
        </authorList>
    </citation>
    <scope>NUCLEOTIDE SEQUENCE [LARGE SCALE GENOMIC DNA]</scope>
    <source>
        <strain evidence="1 2">B25</strain>
    </source>
</reference>
<evidence type="ECO:0000313" key="2">
    <source>
        <dbReference type="Proteomes" id="UP000182360"/>
    </source>
</evidence>
<dbReference type="OrthoDB" id="370204at2"/>
<gene>
    <name evidence="1" type="ORF">SAMN04487977_105125</name>
</gene>
<dbReference type="AlphaFoldDB" id="A0A1H9GSX2"/>
<protein>
    <submittedName>
        <fullName evidence="1">Uncharacterized protein</fullName>
    </submittedName>
</protein>
<proteinExistence type="predicted"/>
<dbReference type="EMBL" id="FOFU01000005">
    <property type="protein sequence ID" value="SEQ53099.1"/>
    <property type="molecule type" value="Genomic_DNA"/>
</dbReference>
<accession>A0A1H9GSX2</accession>
<evidence type="ECO:0000313" key="1">
    <source>
        <dbReference type="EMBL" id="SEQ53099.1"/>
    </source>
</evidence>
<keyword evidence="2" id="KW-1185">Reference proteome</keyword>
<organism evidence="1 2">
    <name type="scientific">Treponema bryantii</name>
    <dbReference type="NCBI Taxonomy" id="163"/>
    <lineage>
        <taxon>Bacteria</taxon>
        <taxon>Pseudomonadati</taxon>
        <taxon>Spirochaetota</taxon>
        <taxon>Spirochaetia</taxon>
        <taxon>Spirochaetales</taxon>
        <taxon>Treponemataceae</taxon>
        <taxon>Treponema</taxon>
    </lineage>
</organism>